<dbReference type="PANTHER" id="PTHR33734:SF22">
    <property type="entry name" value="MEMBRANE-BOUND LYTIC MUREIN TRANSGLYCOSYLASE D"/>
    <property type="match status" value="1"/>
</dbReference>
<dbReference type="CDD" id="cd00118">
    <property type="entry name" value="LysM"/>
    <property type="match status" value="3"/>
</dbReference>
<dbReference type="EMBL" id="JADKCH010000001">
    <property type="protein sequence ID" value="MBK8571419.1"/>
    <property type="molecule type" value="Genomic_DNA"/>
</dbReference>
<feature type="compositionally biased region" description="Low complexity" evidence="1">
    <location>
        <begin position="484"/>
        <end position="502"/>
    </location>
</feature>
<reference evidence="3 4" key="1">
    <citation type="submission" date="2020-10" db="EMBL/GenBank/DDBJ databases">
        <title>Connecting structure to function with the recovery of over 1000 high-quality activated sludge metagenome-assembled genomes encoding full-length rRNA genes using long-read sequencing.</title>
        <authorList>
            <person name="Singleton C.M."/>
            <person name="Petriglieri F."/>
            <person name="Kristensen J.M."/>
            <person name="Kirkegaard R.H."/>
            <person name="Michaelsen T.Y."/>
            <person name="Andersen M.H."/>
            <person name="Karst S.M."/>
            <person name="Dueholm M.S."/>
            <person name="Nielsen P.H."/>
            <person name="Albertsen M."/>
        </authorList>
    </citation>
    <scope>NUCLEOTIDE SEQUENCE [LARGE SCALE GENOMIC DNA]</scope>
    <source>
        <strain evidence="3">OdNE_18-Q3-R46-58_MAXAC.008</strain>
    </source>
</reference>
<evidence type="ECO:0000256" key="1">
    <source>
        <dbReference type="SAM" id="MobiDB-lite"/>
    </source>
</evidence>
<dbReference type="Pfam" id="PF01464">
    <property type="entry name" value="SLT"/>
    <property type="match status" value="1"/>
</dbReference>
<feature type="domain" description="LysM" evidence="2">
    <location>
        <begin position="534"/>
        <end position="577"/>
    </location>
</feature>
<accession>A0A936EZN6</accession>
<dbReference type="Proteomes" id="UP000709959">
    <property type="component" value="Unassembled WGS sequence"/>
</dbReference>
<feature type="compositionally biased region" description="Pro residues" evidence="1">
    <location>
        <begin position="518"/>
        <end position="527"/>
    </location>
</feature>
<sequence length="638" mass="68879">MPALVLASLLWGTAHLQPPPPSQVPVTTVPARAAESDAVRIQRLRSLVEAAEQAVEASDELTAAAKSEEADVLTADWSPELLNQADVQDLLLRLKEVQEQIPDGEAAEPEPGLKAPEEVVSISGAELRAELELVRSAEQGASYDYPIDLNDKVLTWVSLFSTTKRGFMENALGRASQYLPMVRQVFAEEGVPSDLAYLAVIESGYRNEAKSRAKAVGMWQFIRSTGRIYGMKGTAWVEERRDPVKATRAAARYLKRLYEITGDWYLAASSYNAGPLTLERAIQNVGSRNFWDLARSRWLRTETKNYIPELCAAILVGRNPERYGLKVVPLAPYAYETVPVPSMTSLTVLARCAGTDAGTLKSLNPELLRGSTPPGAYLLRVPPGKALDCIRQLAHMPSAKRLDFQGYTVRKGDTLAKLAKRFKLTPEDLLAANDITAKQVKPGKRLLVPPPSLVALEERDIASGGRVQALADRPLPPLPGTGREPSATAEPPSPPAMAAATPQVPSSTPAPAEAGPVEPAPAPPVQAPPTSTGTVLRAKRGDTLAKLARRHGVSLGELLRLNPKAAKALRPGDEVQLPGGSEPPPKQAPAASIHRVQKGDTLATIARKYALAPKDLKAWNRLKGDRIQIGQRLRLSPP</sequence>
<evidence type="ECO:0000313" key="3">
    <source>
        <dbReference type="EMBL" id="MBK8571419.1"/>
    </source>
</evidence>
<dbReference type="GO" id="GO:0008932">
    <property type="term" value="F:lytic endotransglycosylase activity"/>
    <property type="evidence" value="ECO:0007669"/>
    <property type="project" value="TreeGrafter"/>
</dbReference>
<dbReference type="PANTHER" id="PTHR33734">
    <property type="entry name" value="LYSM DOMAIN-CONTAINING GPI-ANCHORED PROTEIN 2"/>
    <property type="match status" value="1"/>
</dbReference>
<evidence type="ECO:0000259" key="2">
    <source>
        <dbReference type="PROSITE" id="PS51782"/>
    </source>
</evidence>
<gene>
    <name evidence="3" type="ORF">IPN91_02025</name>
</gene>
<feature type="domain" description="LysM" evidence="2">
    <location>
        <begin position="592"/>
        <end position="635"/>
    </location>
</feature>
<dbReference type="SUPFAM" id="SSF53955">
    <property type="entry name" value="Lysozyme-like"/>
    <property type="match status" value="1"/>
</dbReference>
<dbReference type="InterPro" id="IPR008258">
    <property type="entry name" value="Transglycosylase_SLT_dom_1"/>
</dbReference>
<dbReference type="Pfam" id="PF01476">
    <property type="entry name" value="LysM"/>
    <property type="match status" value="3"/>
</dbReference>
<dbReference type="InterPro" id="IPR023346">
    <property type="entry name" value="Lysozyme-like_dom_sf"/>
</dbReference>
<dbReference type="SMART" id="SM00257">
    <property type="entry name" value="LysM"/>
    <property type="match status" value="3"/>
</dbReference>
<organism evidence="3 4">
    <name type="scientific">Candidatus Geothrix odensensis</name>
    <dbReference type="NCBI Taxonomy" id="2954440"/>
    <lineage>
        <taxon>Bacteria</taxon>
        <taxon>Pseudomonadati</taxon>
        <taxon>Acidobacteriota</taxon>
        <taxon>Holophagae</taxon>
        <taxon>Holophagales</taxon>
        <taxon>Holophagaceae</taxon>
        <taxon>Geothrix</taxon>
    </lineage>
</organism>
<dbReference type="InterPro" id="IPR018392">
    <property type="entry name" value="LysM"/>
</dbReference>
<dbReference type="PROSITE" id="PS51782">
    <property type="entry name" value="LYSM"/>
    <property type="match status" value="3"/>
</dbReference>
<feature type="region of interest" description="Disordered" evidence="1">
    <location>
        <begin position="571"/>
        <end position="593"/>
    </location>
</feature>
<dbReference type="InterPro" id="IPR036779">
    <property type="entry name" value="LysM_dom_sf"/>
</dbReference>
<proteinExistence type="predicted"/>
<dbReference type="CDD" id="cd16894">
    <property type="entry name" value="MltD-like"/>
    <property type="match status" value="1"/>
</dbReference>
<comment type="caution">
    <text evidence="3">The sequence shown here is derived from an EMBL/GenBank/DDBJ whole genome shotgun (WGS) entry which is preliminary data.</text>
</comment>
<feature type="domain" description="LysM" evidence="2">
    <location>
        <begin position="405"/>
        <end position="448"/>
    </location>
</feature>
<evidence type="ECO:0000313" key="4">
    <source>
        <dbReference type="Proteomes" id="UP000709959"/>
    </source>
</evidence>
<protein>
    <submittedName>
        <fullName evidence="3">LysM peptidoglycan-binding domain-containing protein</fullName>
    </submittedName>
</protein>
<name>A0A936EZN6_9BACT</name>
<dbReference type="Gene3D" id="1.10.530.10">
    <property type="match status" value="1"/>
</dbReference>
<dbReference type="SUPFAM" id="SSF54106">
    <property type="entry name" value="LysM domain"/>
    <property type="match status" value="3"/>
</dbReference>
<feature type="region of interest" description="Disordered" evidence="1">
    <location>
        <begin position="465"/>
        <end position="534"/>
    </location>
</feature>
<dbReference type="AlphaFoldDB" id="A0A936EZN6"/>
<dbReference type="Gene3D" id="3.10.350.10">
    <property type="entry name" value="LysM domain"/>
    <property type="match status" value="3"/>
</dbReference>